<dbReference type="Pfam" id="PF01087">
    <property type="entry name" value="GalP_UDP_transf"/>
    <property type="match status" value="1"/>
</dbReference>
<comment type="cofactor">
    <cofactor evidence="16">
        <name>Fe cation</name>
        <dbReference type="ChEBI" id="CHEBI:24875"/>
    </cofactor>
    <text evidence="16">Binds 1 Fe cation per subunit.</text>
</comment>
<feature type="binding site" description="in other chain" evidence="14">
    <location>
        <position position="323"/>
    </location>
    <ligand>
        <name>UDP-alpha-D-glucose</name>
        <dbReference type="ChEBI" id="CHEBI:58885"/>
        <note>ligand shared between dimeric partners</note>
    </ligand>
</feature>
<keyword evidence="11 17" id="KW-0119">Carbohydrate metabolism</keyword>
<comment type="similarity">
    <text evidence="3 17">Belongs to the galactose-1-phosphate uridylyltransferase type 1 family.</text>
</comment>
<feature type="binding site" evidence="16">
    <location>
        <position position="298"/>
    </location>
    <ligand>
        <name>Fe cation</name>
        <dbReference type="ChEBI" id="CHEBI:24875"/>
    </ligand>
</feature>
<comment type="catalytic activity">
    <reaction evidence="1 17">
        <text>alpha-D-galactose 1-phosphate + UDP-alpha-D-glucose = alpha-D-glucose 1-phosphate + UDP-alpha-D-galactose</text>
        <dbReference type="Rhea" id="RHEA:13989"/>
        <dbReference type="ChEBI" id="CHEBI:58336"/>
        <dbReference type="ChEBI" id="CHEBI:58601"/>
        <dbReference type="ChEBI" id="CHEBI:58885"/>
        <dbReference type="ChEBI" id="CHEBI:66914"/>
        <dbReference type="EC" id="2.7.7.12"/>
    </reaction>
</comment>
<reference evidence="23 24" key="1">
    <citation type="submission" date="2017-03" db="EMBL/GenBank/DDBJ databases">
        <title>Comparative genomics of honeybee gut symbionts reveal geographically distinct and subgroup specific antibiotic resistance.</title>
        <authorList>
            <person name="Ludvigsen J."/>
            <person name="Porcellato D."/>
            <person name="Labee-Lund T.M."/>
            <person name="Amdam G.V."/>
            <person name="Rudi K."/>
        </authorList>
    </citation>
    <scope>NUCLEOTIDE SEQUENCE [LARGE SCALE GENOMIC DNA]</scope>
    <source>
        <strain evidence="21 24">A-7-12</strain>
        <strain evidence="22 23">A-9-12</strain>
    </source>
</reference>
<dbReference type="InterPro" id="IPR036265">
    <property type="entry name" value="HIT-like_sf"/>
</dbReference>
<dbReference type="EC" id="2.7.7.12" evidence="4 12"/>
<keyword evidence="8 15" id="KW-0479">Metal-binding</keyword>
<evidence type="ECO:0000256" key="18">
    <source>
        <dbReference type="SAM" id="MobiDB-lite"/>
    </source>
</evidence>
<evidence type="ECO:0000256" key="3">
    <source>
        <dbReference type="ARBA" id="ARBA00010951"/>
    </source>
</evidence>
<dbReference type="InterPro" id="IPR005849">
    <property type="entry name" value="GalP_Utransf_N"/>
</dbReference>
<dbReference type="InterPro" id="IPR001937">
    <property type="entry name" value="GalP_UDPtransf1"/>
</dbReference>
<evidence type="ECO:0000313" key="23">
    <source>
        <dbReference type="Proteomes" id="UP000194800"/>
    </source>
</evidence>
<dbReference type="FunFam" id="3.30.428.10:FF:000002">
    <property type="entry name" value="Galactose-1-phosphate uridylyltransferase"/>
    <property type="match status" value="1"/>
</dbReference>
<dbReference type="GO" id="GO:0008108">
    <property type="term" value="F:UDP-glucose:hexose-1-phosphate uridylyltransferase activity"/>
    <property type="evidence" value="ECO:0007669"/>
    <property type="project" value="UniProtKB-UniRule"/>
</dbReference>
<evidence type="ECO:0000256" key="17">
    <source>
        <dbReference type="RuleBase" id="RU000506"/>
    </source>
</evidence>
<dbReference type="PANTHER" id="PTHR11943:SF1">
    <property type="entry name" value="GALACTOSE-1-PHOSPHATE URIDYLYLTRANSFERASE"/>
    <property type="match status" value="1"/>
</dbReference>
<organism evidence="21 24">
    <name type="scientific">Gilliamella apicola</name>
    <dbReference type="NCBI Taxonomy" id="1196095"/>
    <lineage>
        <taxon>Bacteria</taxon>
        <taxon>Pseudomonadati</taxon>
        <taxon>Pseudomonadota</taxon>
        <taxon>Gammaproteobacteria</taxon>
        <taxon>Orbales</taxon>
        <taxon>Orbaceae</taxon>
        <taxon>Gilliamella</taxon>
    </lineage>
</organism>
<keyword evidence="10 17" id="KW-0299">Galactose metabolism</keyword>
<evidence type="ECO:0000256" key="9">
    <source>
        <dbReference type="ARBA" id="ARBA00022833"/>
    </source>
</evidence>
<evidence type="ECO:0000256" key="1">
    <source>
        <dbReference type="ARBA" id="ARBA00001107"/>
    </source>
</evidence>
<dbReference type="PROSITE" id="PS00117">
    <property type="entry name" value="GAL_P_UDP_TRANSF_I"/>
    <property type="match status" value="1"/>
</dbReference>
<feature type="binding site" evidence="14">
    <location>
        <begin position="28"/>
        <end position="31"/>
    </location>
    <ligand>
        <name>UDP-alpha-D-glucose</name>
        <dbReference type="ChEBI" id="CHEBI:58885"/>
        <note>ligand shared between dimeric partners</note>
    </ligand>
</feature>
<feature type="active site" description="Tele-UMP-histidine intermediate" evidence="13">
    <location>
        <position position="166"/>
    </location>
</feature>
<feature type="binding site" evidence="16">
    <location>
        <position position="296"/>
    </location>
    <ligand>
        <name>Fe cation</name>
        <dbReference type="ChEBI" id="CHEBI:24875"/>
    </ligand>
</feature>
<feature type="domain" description="Galactose-1-phosphate uridyl transferase N-terminal" evidence="19">
    <location>
        <begin position="4"/>
        <end position="176"/>
    </location>
</feature>
<dbReference type="RefSeq" id="WP_086272134.1">
    <property type="nucleotide sequence ID" value="NZ_CAMLEZ010000002.1"/>
</dbReference>
<gene>
    <name evidence="22" type="ORF">B6C91_10005</name>
    <name evidence="21" type="ORF">B6D08_08180</name>
</gene>
<dbReference type="Proteomes" id="UP000194977">
    <property type="component" value="Unassembled WGS sequence"/>
</dbReference>
<keyword evidence="23" id="KW-1185">Reference proteome</keyword>
<dbReference type="Proteomes" id="UP000194800">
    <property type="component" value="Unassembled WGS sequence"/>
</dbReference>
<dbReference type="SUPFAM" id="SSF54197">
    <property type="entry name" value="HIT-like"/>
    <property type="match status" value="2"/>
</dbReference>
<evidence type="ECO:0000256" key="14">
    <source>
        <dbReference type="PIRSR" id="PIRSR000808-2"/>
    </source>
</evidence>
<dbReference type="NCBIfam" id="NF008724">
    <property type="entry name" value="PRK11720.1"/>
    <property type="match status" value="1"/>
</dbReference>
<feature type="binding site" description="in other chain" evidence="14">
    <location>
        <position position="153"/>
    </location>
    <ligand>
        <name>UDP-alpha-D-glucose</name>
        <dbReference type="ChEBI" id="CHEBI:58885"/>
        <note>ligand shared between dimeric partners</note>
    </ligand>
</feature>
<feature type="binding site" description="in other chain" evidence="14">
    <location>
        <position position="168"/>
    </location>
    <ligand>
        <name>UDP-alpha-D-glucose</name>
        <dbReference type="ChEBI" id="CHEBI:58885"/>
        <note>ligand shared between dimeric partners</note>
    </ligand>
</feature>
<comment type="caution">
    <text evidence="21">The sequence shown here is derived from an EMBL/GenBank/DDBJ whole genome shotgun (WGS) entry which is preliminary data.</text>
</comment>
<feature type="binding site" evidence="14">
    <location>
        <begin position="311"/>
        <end position="312"/>
    </location>
    <ligand>
        <name>UDP-alpha-D-glucose</name>
        <dbReference type="ChEBI" id="CHEBI:58885"/>
        <note>ligand shared between dimeric partners</note>
    </ligand>
</feature>
<protein>
    <recommendedName>
        <fullName evidence="5 12">Galactose-1-phosphate uridylyltransferase</fullName>
        <ecNumber evidence="4 12">2.7.7.12</ecNumber>
    </recommendedName>
</protein>
<dbReference type="Gene3D" id="3.30.428.10">
    <property type="entry name" value="HIT-like"/>
    <property type="match status" value="2"/>
</dbReference>
<feature type="binding site" evidence="16">
    <location>
        <position position="281"/>
    </location>
    <ligand>
        <name>Fe cation</name>
        <dbReference type="ChEBI" id="CHEBI:24875"/>
    </ligand>
</feature>
<dbReference type="NCBIfam" id="TIGR00209">
    <property type="entry name" value="galT_1"/>
    <property type="match status" value="1"/>
</dbReference>
<feature type="domain" description="Galactose-1-phosphate uridyl transferase C-terminal" evidence="20">
    <location>
        <begin position="185"/>
        <end position="345"/>
    </location>
</feature>
<feature type="binding site" evidence="15">
    <location>
        <position position="55"/>
    </location>
    <ligand>
        <name>Zn(2+)</name>
        <dbReference type="ChEBI" id="CHEBI:29105"/>
    </ligand>
</feature>
<dbReference type="OrthoDB" id="9769064at2"/>
<feature type="binding site" evidence="14">
    <location>
        <begin position="316"/>
        <end position="317"/>
    </location>
    <ligand>
        <name>UDP-alpha-D-glucose</name>
        <dbReference type="ChEBI" id="CHEBI:58885"/>
        <note>ligand shared between dimeric partners</note>
    </ligand>
</feature>
<feature type="region of interest" description="Disordered" evidence="18">
    <location>
        <begin position="29"/>
        <end position="48"/>
    </location>
</feature>
<dbReference type="EMBL" id="NART01000050">
    <property type="protein sequence ID" value="OTQ09196.1"/>
    <property type="molecule type" value="Genomic_DNA"/>
</dbReference>
<dbReference type="GO" id="GO:0033499">
    <property type="term" value="P:galactose catabolic process via UDP-galactose, Leloir pathway"/>
    <property type="evidence" value="ECO:0007669"/>
    <property type="project" value="TreeGrafter"/>
</dbReference>
<evidence type="ECO:0000259" key="20">
    <source>
        <dbReference type="Pfam" id="PF02744"/>
    </source>
</evidence>
<accession>A0A242NGZ4</accession>
<evidence type="ECO:0000256" key="2">
    <source>
        <dbReference type="ARBA" id="ARBA00004947"/>
    </source>
</evidence>
<keyword evidence="16" id="KW-0408">Iron</keyword>
<feature type="binding site" description="in other chain" evidence="14">
    <location>
        <begin position="159"/>
        <end position="161"/>
    </location>
    <ligand>
        <name>UDP-alpha-D-glucose</name>
        <dbReference type="ChEBI" id="CHEBI:58885"/>
        <note>ligand shared between dimeric partners</note>
    </ligand>
</feature>
<evidence type="ECO:0000256" key="11">
    <source>
        <dbReference type="ARBA" id="ARBA00023277"/>
    </source>
</evidence>
<feature type="binding site" description="in other chain" evidence="14">
    <location>
        <position position="61"/>
    </location>
    <ligand>
        <name>UDP-alpha-D-glucose</name>
        <dbReference type="ChEBI" id="CHEBI:58885"/>
        <note>ligand shared between dimeric partners</note>
    </ligand>
</feature>
<name>A0A242NGZ4_9GAMM</name>
<evidence type="ECO:0000256" key="4">
    <source>
        <dbReference type="ARBA" id="ARBA00012384"/>
    </source>
</evidence>
<keyword evidence="9 15" id="KW-0862">Zinc</keyword>
<comment type="pathway">
    <text evidence="2 17">Carbohydrate metabolism; galactose metabolism.</text>
</comment>
<dbReference type="FunFam" id="3.30.428.10:FF:000001">
    <property type="entry name" value="Galactose-1-phosphate uridylyltransferase"/>
    <property type="match status" value="1"/>
</dbReference>
<evidence type="ECO:0000259" key="19">
    <source>
        <dbReference type="Pfam" id="PF01087"/>
    </source>
</evidence>
<evidence type="ECO:0000256" key="15">
    <source>
        <dbReference type="PIRSR" id="PIRSR000808-3"/>
    </source>
</evidence>
<evidence type="ECO:0000256" key="7">
    <source>
        <dbReference type="ARBA" id="ARBA00022695"/>
    </source>
</evidence>
<evidence type="ECO:0000256" key="13">
    <source>
        <dbReference type="PIRSR" id="PIRSR000808-1"/>
    </source>
</evidence>
<evidence type="ECO:0000256" key="16">
    <source>
        <dbReference type="PIRSR" id="PIRSR000808-4"/>
    </source>
</evidence>
<dbReference type="PIRSF" id="PIRSF000808">
    <property type="entry name" value="GalT"/>
    <property type="match status" value="1"/>
</dbReference>
<evidence type="ECO:0000313" key="24">
    <source>
        <dbReference type="Proteomes" id="UP000194977"/>
    </source>
</evidence>
<evidence type="ECO:0000256" key="10">
    <source>
        <dbReference type="ARBA" id="ARBA00023144"/>
    </source>
</evidence>
<feature type="binding site" evidence="15">
    <location>
        <position position="164"/>
    </location>
    <ligand>
        <name>Zn(2+)</name>
        <dbReference type="ChEBI" id="CHEBI:29105"/>
    </ligand>
</feature>
<dbReference type="PANTHER" id="PTHR11943">
    <property type="entry name" value="GALACTOSE-1-PHOSPHATE URIDYLYLTRANSFERASE"/>
    <property type="match status" value="1"/>
</dbReference>
<dbReference type="GO" id="GO:0008270">
    <property type="term" value="F:zinc ion binding"/>
    <property type="evidence" value="ECO:0007669"/>
    <property type="project" value="InterPro"/>
</dbReference>
<feature type="binding site" evidence="15">
    <location>
        <position position="52"/>
    </location>
    <ligand>
        <name>Zn(2+)</name>
        <dbReference type="ChEBI" id="CHEBI:29105"/>
    </ligand>
</feature>
<dbReference type="CDD" id="cd00608">
    <property type="entry name" value="GalT"/>
    <property type="match status" value="1"/>
</dbReference>
<evidence type="ECO:0000256" key="12">
    <source>
        <dbReference type="NCBIfam" id="TIGR00209"/>
    </source>
</evidence>
<proteinExistence type="inferred from homology"/>
<evidence type="ECO:0000256" key="8">
    <source>
        <dbReference type="ARBA" id="ARBA00022723"/>
    </source>
</evidence>
<evidence type="ECO:0000313" key="22">
    <source>
        <dbReference type="EMBL" id="OTQ09196.1"/>
    </source>
</evidence>
<feature type="binding site" evidence="16">
    <location>
        <position position="182"/>
    </location>
    <ligand>
        <name>Fe cation</name>
        <dbReference type="ChEBI" id="CHEBI:24875"/>
    </ligand>
</feature>
<dbReference type="GO" id="GO:0005737">
    <property type="term" value="C:cytoplasm"/>
    <property type="evidence" value="ECO:0007669"/>
    <property type="project" value="TreeGrafter"/>
</dbReference>
<evidence type="ECO:0000256" key="5">
    <source>
        <dbReference type="ARBA" id="ARBA00016340"/>
    </source>
</evidence>
<dbReference type="AlphaFoldDB" id="A0A242NGZ4"/>
<dbReference type="UniPathway" id="UPA00214"/>
<keyword evidence="6 17" id="KW-0808">Transferase</keyword>
<evidence type="ECO:0000256" key="6">
    <source>
        <dbReference type="ARBA" id="ARBA00022679"/>
    </source>
</evidence>
<dbReference type="InterPro" id="IPR005850">
    <property type="entry name" value="GalP_Utransf_C"/>
</dbReference>
<feature type="binding site" description="in other chain" evidence="14">
    <location>
        <begin position="77"/>
        <end position="78"/>
    </location>
    <ligand>
        <name>UDP-alpha-D-glucose</name>
        <dbReference type="ChEBI" id="CHEBI:58885"/>
        <note>ligand shared between dimeric partners</note>
    </ligand>
</feature>
<dbReference type="EMBL" id="NARP01000019">
    <property type="protein sequence ID" value="OTP99229.1"/>
    <property type="molecule type" value="Genomic_DNA"/>
</dbReference>
<feature type="binding site" evidence="15">
    <location>
        <position position="115"/>
    </location>
    <ligand>
        <name>Zn(2+)</name>
        <dbReference type="ChEBI" id="CHEBI:29105"/>
    </ligand>
</feature>
<dbReference type="InterPro" id="IPR019779">
    <property type="entry name" value="GalP_UDPtransf1_His-AS"/>
</dbReference>
<sequence length="349" mass="40899">MDIFNPVDHPHRRYNPLTNQWVLVSPHRAKRPWQGQQEEINDEQKPSHDPTCFLCAGNKRVTGDINPDYKGTFVFTNDFAALIEDTPISPDNNDPLFQMQSARGTSRVICFSPDHSKTLPELDLSAIEGVIKTWISQQQELSKKYPWVQIFENKGSIMGCSNPHPHGQIWANSFLPNEIAREDLNMRNYYEKYQRNLLVDYVEKELKNRERIVVETKYWLAVVPFWAIWPFETLLLPKTHIPQLTQLTNDQQSDLAIALKKLTSRYDNLFRCSFPYSMGWHGAPFMQNKNDYWQVHAHFYPPLLRSATVKKFMVGYEMLAEVQRDLTPEQAAERLRNVSDMHYKNIKDR</sequence>
<dbReference type="Pfam" id="PF02744">
    <property type="entry name" value="GalP_UDP_tr_C"/>
    <property type="match status" value="1"/>
</dbReference>
<keyword evidence="7 17" id="KW-0548">Nucleotidyltransferase</keyword>
<comment type="cofactor">
    <cofactor evidence="15">
        <name>Zn(2+)</name>
        <dbReference type="ChEBI" id="CHEBI:29105"/>
    </cofactor>
    <text evidence="15">Binds 1 zinc ion per subunit.</text>
</comment>
<evidence type="ECO:0000313" key="21">
    <source>
        <dbReference type="EMBL" id="OTP99229.1"/>
    </source>
</evidence>